<reference evidence="2" key="1">
    <citation type="journal article" date="2020" name="Stud. Mycol.">
        <title>101 Dothideomycetes genomes: a test case for predicting lifestyles and emergence of pathogens.</title>
        <authorList>
            <person name="Haridas S."/>
            <person name="Albert R."/>
            <person name="Binder M."/>
            <person name="Bloem J."/>
            <person name="Labutti K."/>
            <person name="Salamov A."/>
            <person name="Andreopoulos B."/>
            <person name="Baker S."/>
            <person name="Barry K."/>
            <person name="Bills G."/>
            <person name="Bluhm B."/>
            <person name="Cannon C."/>
            <person name="Castanera R."/>
            <person name="Culley D."/>
            <person name="Daum C."/>
            <person name="Ezra D."/>
            <person name="Gonzalez J."/>
            <person name="Henrissat B."/>
            <person name="Kuo A."/>
            <person name="Liang C."/>
            <person name="Lipzen A."/>
            <person name="Lutzoni F."/>
            <person name="Magnuson J."/>
            <person name="Mondo S."/>
            <person name="Nolan M."/>
            <person name="Ohm R."/>
            <person name="Pangilinan J."/>
            <person name="Park H.-J."/>
            <person name="Ramirez L."/>
            <person name="Alfaro M."/>
            <person name="Sun H."/>
            <person name="Tritt A."/>
            <person name="Yoshinaga Y."/>
            <person name="Zwiers L.-H."/>
            <person name="Turgeon B."/>
            <person name="Goodwin S."/>
            <person name="Spatafora J."/>
            <person name="Crous P."/>
            <person name="Grigoriev I."/>
        </authorList>
    </citation>
    <scope>NUCLEOTIDE SEQUENCE</scope>
    <source>
        <strain evidence="2">CBS 269.34</strain>
    </source>
</reference>
<gene>
    <name evidence="2" type="ORF">BU16DRAFT_524699</name>
</gene>
<name>A0A6A6R2L8_9PEZI</name>
<sequence length="507" mass="58486">MDLVASDAASLQQTVDGVLVTPIVDSAEDNAEKPFRFFALPRELRDQVYHHVFELPDSRSPRALCIERRHLAFFKPTPASILLILHQEDLLWNRQVAREALEVLFKKHTVFLSSGPFVLTRFLKMIQEQVGCHRGQKVDINKADNEQAGADLGSALQHVDDPMGPVVLSWLKRIELDWITFPNLRFYPPWRWDDAPSVPWVDPWVDEDPSSFNSPPRPKELRTETSWNYAGESSEYYDDNYYDDRKGWPDYSWEEFYEDAQDVQDAREDDDPEEQDSGDPFGFDGHYPFSDPTSEPRWDDSTPRDARTALDRLISREVMPLFAYLSTPPIALTSITIPLFFVSRPKHHSRASLPEDMKLPLRIRYWTKVIASALYMLLNRTDNQPLQEVRIRYAPFDIWASLEPTDDLLKLESEGLWNTEGEFNFKSGDGEGQAFKAVQAELRELGVEWGPKTVDVKARIVKWTLETGGEKPGDELELVVTKKEISEFEELERELVPPNRRGSPVYQ</sequence>
<protein>
    <submittedName>
        <fullName evidence="2">Uncharacterized protein</fullName>
    </submittedName>
</protein>
<evidence type="ECO:0000256" key="1">
    <source>
        <dbReference type="SAM" id="MobiDB-lite"/>
    </source>
</evidence>
<evidence type="ECO:0000313" key="2">
    <source>
        <dbReference type="EMBL" id="KAF2498612.1"/>
    </source>
</evidence>
<feature type="compositionally biased region" description="Acidic residues" evidence="1">
    <location>
        <begin position="261"/>
        <end position="277"/>
    </location>
</feature>
<organism evidence="2 3">
    <name type="scientific">Lophium mytilinum</name>
    <dbReference type="NCBI Taxonomy" id="390894"/>
    <lineage>
        <taxon>Eukaryota</taxon>
        <taxon>Fungi</taxon>
        <taxon>Dikarya</taxon>
        <taxon>Ascomycota</taxon>
        <taxon>Pezizomycotina</taxon>
        <taxon>Dothideomycetes</taxon>
        <taxon>Pleosporomycetidae</taxon>
        <taxon>Mytilinidiales</taxon>
        <taxon>Mytilinidiaceae</taxon>
        <taxon>Lophium</taxon>
    </lineage>
</organism>
<evidence type="ECO:0000313" key="3">
    <source>
        <dbReference type="Proteomes" id="UP000799750"/>
    </source>
</evidence>
<keyword evidence="3" id="KW-1185">Reference proteome</keyword>
<accession>A0A6A6R2L8</accession>
<proteinExistence type="predicted"/>
<dbReference type="Proteomes" id="UP000799750">
    <property type="component" value="Unassembled WGS sequence"/>
</dbReference>
<feature type="region of interest" description="Disordered" evidence="1">
    <location>
        <begin position="261"/>
        <end position="286"/>
    </location>
</feature>
<dbReference type="OrthoDB" id="62952at2759"/>
<dbReference type="EMBL" id="MU004185">
    <property type="protein sequence ID" value="KAF2498612.1"/>
    <property type="molecule type" value="Genomic_DNA"/>
</dbReference>
<dbReference type="AlphaFoldDB" id="A0A6A6R2L8"/>